<dbReference type="PANTHER" id="PTHR30576">
    <property type="entry name" value="COLANIC BIOSYNTHESIS UDP-GLUCOSE LIPID CARRIER TRANSFERASE"/>
    <property type="match status" value="1"/>
</dbReference>
<name>A0A382DTP4_9ZZZZ</name>
<reference evidence="3" key="1">
    <citation type="submission" date="2018-05" db="EMBL/GenBank/DDBJ databases">
        <authorList>
            <person name="Lanie J.A."/>
            <person name="Ng W.-L."/>
            <person name="Kazmierczak K.M."/>
            <person name="Andrzejewski T.M."/>
            <person name="Davidsen T.M."/>
            <person name="Wayne K.J."/>
            <person name="Tettelin H."/>
            <person name="Glass J.I."/>
            <person name="Rusch D."/>
            <person name="Podicherti R."/>
            <person name="Tsui H.-C.T."/>
            <person name="Winkler M.E."/>
        </authorList>
    </citation>
    <scope>NUCLEOTIDE SEQUENCE</scope>
</reference>
<dbReference type="EMBL" id="UINC01040946">
    <property type="protein sequence ID" value="SVB41529.1"/>
    <property type="molecule type" value="Genomic_DNA"/>
</dbReference>
<evidence type="ECO:0000313" key="3">
    <source>
        <dbReference type="EMBL" id="SVB41529.1"/>
    </source>
</evidence>
<sequence>MFRLMIKRGFDIAVSMAGLVSLAPMFVIVAVVIKLDSGGPVFFRQERMGRGLNPFRIIKFRTMSSETIDHTQSLSVVHDTRITRAGHWLRRLKIDELPQLVNVVKGDMSLVGPRPELRRYVELRRRDYETILTIRPGMTDPASLAYHDEAQHLRHATDPEQEYVEKILPAKIRLSRQYVAASTIREDVAILLRTLCLVGCMCTLRERKDVRDVSINGSLVS</sequence>
<feature type="domain" description="Bacterial sugar transferase" evidence="2">
    <location>
        <begin position="7"/>
        <end position="196"/>
    </location>
</feature>
<evidence type="ECO:0000259" key="2">
    <source>
        <dbReference type="Pfam" id="PF02397"/>
    </source>
</evidence>
<dbReference type="AlphaFoldDB" id="A0A382DTP4"/>
<dbReference type="Pfam" id="PF02397">
    <property type="entry name" value="Bac_transf"/>
    <property type="match status" value="1"/>
</dbReference>
<dbReference type="PANTHER" id="PTHR30576:SF20">
    <property type="entry name" value="QUINOVOSAMINEPHOSPHOTRANSFERAE-RELATED"/>
    <property type="match status" value="1"/>
</dbReference>
<keyword evidence="1" id="KW-0812">Transmembrane</keyword>
<dbReference type="GO" id="GO:0016780">
    <property type="term" value="F:phosphotransferase activity, for other substituted phosphate groups"/>
    <property type="evidence" value="ECO:0007669"/>
    <property type="project" value="TreeGrafter"/>
</dbReference>
<keyword evidence="1" id="KW-0472">Membrane</keyword>
<dbReference type="InterPro" id="IPR003362">
    <property type="entry name" value="Bact_transf"/>
</dbReference>
<organism evidence="3">
    <name type="scientific">marine metagenome</name>
    <dbReference type="NCBI Taxonomy" id="408172"/>
    <lineage>
        <taxon>unclassified sequences</taxon>
        <taxon>metagenomes</taxon>
        <taxon>ecological metagenomes</taxon>
    </lineage>
</organism>
<feature type="transmembrane region" description="Helical" evidence="1">
    <location>
        <begin position="12"/>
        <end position="33"/>
    </location>
</feature>
<protein>
    <recommendedName>
        <fullName evidence="2">Bacterial sugar transferase domain-containing protein</fullName>
    </recommendedName>
</protein>
<gene>
    <name evidence="3" type="ORF">METZ01_LOCUS194383</name>
</gene>
<evidence type="ECO:0000256" key="1">
    <source>
        <dbReference type="SAM" id="Phobius"/>
    </source>
</evidence>
<proteinExistence type="predicted"/>
<keyword evidence="1" id="KW-1133">Transmembrane helix</keyword>
<accession>A0A382DTP4</accession>